<keyword evidence="3 8" id="KW-1134">Transmembrane beta strand</keyword>
<evidence type="ECO:0000256" key="1">
    <source>
        <dbReference type="ARBA" id="ARBA00004571"/>
    </source>
</evidence>
<dbReference type="Pfam" id="PF00593">
    <property type="entry name" value="TonB_dep_Rec_b-barrel"/>
    <property type="match status" value="1"/>
</dbReference>
<dbReference type="Proteomes" id="UP000317617">
    <property type="component" value="Unassembled WGS sequence"/>
</dbReference>
<feature type="domain" description="TonB-dependent receptor plug" evidence="11">
    <location>
        <begin position="69"/>
        <end position="162"/>
    </location>
</feature>
<dbReference type="Gene3D" id="2.170.130.10">
    <property type="entry name" value="TonB-dependent receptor, plug domain"/>
    <property type="match status" value="1"/>
</dbReference>
<keyword evidence="7 8" id="KW-0998">Cell outer membrane</keyword>
<gene>
    <name evidence="12" type="ORF">AOR01nite_06330</name>
</gene>
<dbReference type="GO" id="GO:0015344">
    <property type="term" value="F:siderophore uptake transmembrane transporter activity"/>
    <property type="evidence" value="ECO:0007669"/>
    <property type="project" value="TreeGrafter"/>
</dbReference>
<dbReference type="PANTHER" id="PTHR32552">
    <property type="entry name" value="FERRICHROME IRON RECEPTOR-RELATED"/>
    <property type="match status" value="1"/>
</dbReference>
<evidence type="ECO:0000256" key="6">
    <source>
        <dbReference type="ARBA" id="ARBA00023136"/>
    </source>
</evidence>
<dbReference type="InterPro" id="IPR039426">
    <property type="entry name" value="TonB-dep_rcpt-like"/>
</dbReference>
<dbReference type="Pfam" id="PF07715">
    <property type="entry name" value="Plug"/>
    <property type="match status" value="1"/>
</dbReference>
<evidence type="ECO:0000256" key="3">
    <source>
        <dbReference type="ARBA" id="ARBA00022452"/>
    </source>
</evidence>
<keyword evidence="4 8" id="KW-0812">Transmembrane</keyword>
<evidence type="ECO:0000256" key="5">
    <source>
        <dbReference type="ARBA" id="ARBA00023077"/>
    </source>
</evidence>
<protein>
    <submittedName>
        <fullName evidence="12">Ligand-gated channel</fullName>
    </submittedName>
</protein>
<proteinExistence type="inferred from homology"/>
<dbReference type="InterPro" id="IPR037066">
    <property type="entry name" value="Plug_dom_sf"/>
</dbReference>
<evidence type="ECO:0000259" key="11">
    <source>
        <dbReference type="Pfam" id="PF07715"/>
    </source>
</evidence>
<comment type="subcellular location">
    <subcellularLocation>
        <location evidence="1 8">Cell outer membrane</location>
        <topology evidence="1 8">Multi-pass membrane protein</topology>
    </subcellularLocation>
</comment>
<dbReference type="RefSeq" id="WP_082064802.1">
    <property type="nucleotide sequence ID" value="NZ_BJMU01000002.1"/>
</dbReference>
<dbReference type="PANTHER" id="PTHR32552:SF82">
    <property type="entry name" value="FCUA PROTEIN"/>
    <property type="match status" value="1"/>
</dbReference>
<evidence type="ECO:0000313" key="12">
    <source>
        <dbReference type="EMBL" id="GEB82156.1"/>
    </source>
</evidence>
<dbReference type="PROSITE" id="PS52016">
    <property type="entry name" value="TONB_DEPENDENT_REC_3"/>
    <property type="match status" value="1"/>
</dbReference>
<evidence type="ECO:0000256" key="2">
    <source>
        <dbReference type="ARBA" id="ARBA00022448"/>
    </source>
</evidence>
<evidence type="ECO:0000256" key="4">
    <source>
        <dbReference type="ARBA" id="ARBA00022692"/>
    </source>
</evidence>
<keyword evidence="2 8" id="KW-0813">Transport</keyword>
<dbReference type="GO" id="GO:0009279">
    <property type="term" value="C:cell outer membrane"/>
    <property type="evidence" value="ECO:0007669"/>
    <property type="project" value="UniProtKB-SubCell"/>
</dbReference>
<name>A0A4Y3TIL9_9PROT</name>
<evidence type="ECO:0000256" key="7">
    <source>
        <dbReference type="ARBA" id="ARBA00023237"/>
    </source>
</evidence>
<evidence type="ECO:0000256" key="9">
    <source>
        <dbReference type="RuleBase" id="RU003357"/>
    </source>
</evidence>
<dbReference type="InterPro" id="IPR036942">
    <property type="entry name" value="Beta-barrel_TonB_sf"/>
</dbReference>
<evidence type="ECO:0000259" key="10">
    <source>
        <dbReference type="Pfam" id="PF00593"/>
    </source>
</evidence>
<evidence type="ECO:0000256" key="8">
    <source>
        <dbReference type="PROSITE-ProRule" id="PRU01360"/>
    </source>
</evidence>
<dbReference type="EMBL" id="BJMU01000002">
    <property type="protein sequence ID" value="GEB82156.1"/>
    <property type="molecule type" value="Genomic_DNA"/>
</dbReference>
<comment type="similarity">
    <text evidence="8 9">Belongs to the TonB-dependent receptor family.</text>
</comment>
<keyword evidence="13" id="KW-1185">Reference proteome</keyword>
<dbReference type="OrthoDB" id="9760333at2"/>
<dbReference type="InterPro" id="IPR000531">
    <property type="entry name" value="Beta-barrel_TonB"/>
</dbReference>
<dbReference type="InterPro" id="IPR012910">
    <property type="entry name" value="Plug_dom"/>
</dbReference>
<keyword evidence="6 8" id="KW-0472">Membrane</keyword>
<sequence>MWLVMRLREKINYKYYLPVGVLTYGAIMVVPASATDTPEIITVRSQLPSEVSDYRIISTTLDLFRGNSKIDAPYSIDAVPESLARNQTLLSVQEAFRFIPSVQGENIRPQSRGMQAGVVQNTFINGLNIAATTDYPMEQFERVEVLNGPSGGLFGAASPAGTFNYVLKRPTEKPLNRVRAEYLSHDDWMGHIDLGGHFDTQHHFGYRLNLVEQDGGYYVKNSQLKRELSSLDLDFHLTAKTTLEVDTSAYHYIDKGLPGTFSLAKDVIFPSAPSPSRRGYGQPYAGDNNLTVLTQGRITHRFNSDWTVIAGILHETNDRASTAVTNTLLDNSGHYHTTAANTTYSLDAVLSNNVYLNGHVKTGFLTHDVVVGTAGFSWDRYTPYKTGAISLGTASLSNPVEFAEPDFPDFGNRYRSVHTFQQALTFGDKISFARHWSVQAVATQTWIDTKNYNKTSARTAHYKADGIGPTVSLVYQPVKNMSAYFTYANSLQQGDNAPAGAANAGESLAPYRSQQWELGYKVQFGRVDLRTALYQLERPYPYIDANNVFAVQGNQKNRGFEVMASTVIARSLTLFGGIAVLDPRLHNTASASTNGRKVLGLAPVTLNALAEYNFPFFRPLTLTADVNFSARRPGNYTNTMYAAGYLIGNVGVRYTRPVWGRNMTWVLNVRNVCNAHYWANITPSSQSGYNSTGSGTGTLGTPRMVRLSVQMDL</sequence>
<comment type="caution">
    <text evidence="12">The sequence shown here is derived from an EMBL/GenBank/DDBJ whole genome shotgun (WGS) entry which is preliminary data.</text>
</comment>
<organism evidence="12 13">
    <name type="scientific">Acetobacter orleanensis</name>
    <dbReference type="NCBI Taxonomy" id="104099"/>
    <lineage>
        <taxon>Bacteria</taxon>
        <taxon>Pseudomonadati</taxon>
        <taxon>Pseudomonadota</taxon>
        <taxon>Alphaproteobacteria</taxon>
        <taxon>Acetobacterales</taxon>
        <taxon>Acetobacteraceae</taxon>
        <taxon>Acetobacter</taxon>
    </lineage>
</organism>
<accession>A0A4Y3TIL9</accession>
<dbReference type="SUPFAM" id="SSF56935">
    <property type="entry name" value="Porins"/>
    <property type="match status" value="1"/>
</dbReference>
<dbReference type="STRING" id="104099.AD949_06670"/>
<feature type="domain" description="TonB-dependent receptor-like beta-barrel" evidence="10">
    <location>
        <begin position="266"/>
        <end position="672"/>
    </location>
</feature>
<dbReference type="AlphaFoldDB" id="A0A4Y3TIL9"/>
<dbReference type="Gene3D" id="2.40.170.20">
    <property type="entry name" value="TonB-dependent receptor, beta-barrel domain"/>
    <property type="match status" value="1"/>
</dbReference>
<keyword evidence="5 9" id="KW-0798">TonB box</keyword>
<evidence type="ECO:0000313" key="13">
    <source>
        <dbReference type="Proteomes" id="UP000317617"/>
    </source>
</evidence>
<reference evidence="12 13" key="1">
    <citation type="submission" date="2019-06" db="EMBL/GenBank/DDBJ databases">
        <title>Whole genome shotgun sequence of Acetobacter orleanensis NBRC 13752.</title>
        <authorList>
            <person name="Hosoyama A."/>
            <person name="Uohara A."/>
            <person name="Ohji S."/>
            <person name="Ichikawa N."/>
        </authorList>
    </citation>
    <scope>NUCLEOTIDE SEQUENCE [LARGE SCALE GENOMIC DNA]</scope>
    <source>
        <strain evidence="12 13">NBRC 13752</strain>
    </source>
</reference>